<gene>
    <name evidence="2" type="ORF">BD311DRAFT_772611</name>
</gene>
<reference evidence="2" key="1">
    <citation type="submission" date="2019-01" db="EMBL/GenBank/DDBJ databases">
        <title>Draft genome sequences of three monokaryotic isolates of the white-rot basidiomycete fungus Dichomitus squalens.</title>
        <authorList>
            <consortium name="DOE Joint Genome Institute"/>
            <person name="Lopez S.C."/>
            <person name="Andreopoulos B."/>
            <person name="Pangilinan J."/>
            <person name="Lipzen A."/>
            <person name="Riley R."/>
            <person name="Ahrendt S."/>
            <person name="Ng V."/>
            <person name="Barry K."/>
            <person name="Daum C."/>
            <person name="Grigoriev I.V."/>
            <person name="Hilden K.S."/>
            <person name="Makela M.R."/>
            <person name="de Vries R.P."/>
        </authorList>
    </citation>
    <scope>NUCLEOTIDE SEQUENCE [LARGE SCALE GENOMIC DNA]</scope>
    <source>
        <strain evidence="2">OM18370.1</strain>
    </source>
</reference>
<dbReference type="EMBL" id="ML143386">
    <property type="protein sequence ID" value="TBU35517.1"/>
    <property type="molecule type" value="Genomic_DNA"/>
</dbReference>
<sequence length="165" mass="18753">MQPSATKPQRTQHTRAPSLSFSSFPFPSDRQFPLYAHCNSQRTRCAPWCVPPIRCDPSLVAPPHRRDLMQTVDYRFSPKRTRRSSFALSDIFEMDEEDVEFEISPTLPSTPNSACSITTTRSVNLRLKTALLDFVQAVKIKLNHSRSPKMYIVEPANSSSKIVLL</sequence>
<proteinExistence type="predicted"/>
<feature type="compositionally biased region" description="Polar residues" evidence="1">
    <location>
        <begin position="1"/>
        <end position="15"/>
    </location>
</feature>
<evidence type="ECO:0000313" key="2">
    <source>
        <dbReference type="EMBL" id="TBU35517.1"/>
    </source>
</evidence>
<feature type="region of interest" description="Disordered" evidence="1">
    <location>
        <begin position="1"/>
        <end position="22"/>
    </location>
</feature>
<accession>A0A4Q9N623</accession>
<protein>
    <submittedName>
        <fullName evidence="2">Uncharacterized protein</fullName>
    </submittedName>
</protein>
<dbReference type="OrthoDB" id="2744747at2759"/>
<name>A0A4Q9N623_9APHY</name>
<organism evidence="2">
    <name type="scientific">Dichomitus squalens</name>
    <dbReference type="NCBI Taxonomy" id="114155"/>
    <lineage>
        <taxon>Eukaryota</taxon>
        <taxon>Fungi</taxon>
        <taxon>Dikarya</taxon>
        <taxon>Basidiomycota</taxon>
        <taxon>Agaricomycotina</taxon>
        <taxon>Agaricomycetes</taxon>
        <taxon>Polyporales</taxon>
        <taxon>Polyporaceae</taxon>
        <taxon>Dichomitus</taxon>
    </lineage>
</organism>
<evidence type="ECO:0000256" key="1">
    <source>
        <dbReference type="SAM" id="MobiDB-lite"/>
    </source>
</evidence>
<dbReference type="Proteomes" id="UP000292957">
    <property type="component" value="Unassembled WGS sequence"/>
</dbReference>
<dbReference type="AlphaFoldDB" id="A0A4Q9N623"/>